<dbReference type="AlphaFoldDB" id="A0A2M6WI36"/>
<accession>A0A2M6WI36</accession>
<proteinExistence type="predicted"/>
<reference evidence="2" key="1">
    <citation type="submission" date="2017-09" db="EMBL/GenBank/DDBJ databases">
        <title>Depth-based differentiation of microbial function through sediment-hosted aquifers and enrichment of novel symbionts in the deep terrestrial subsurface.</title>
        <authorList>
            <person name="Probst A.J."/>
            <person name="Ladd B."/>
            <person name="Jarett J.K."/>
            <person name="Geller-Mcgrath D.E."/>
            <person name="Sieber C.M.K."/>
            <person name="Emerson J.B."/>
            <person name="Anantharaman K."/>
            <person name="Thomas B.C."/>
            <person name="Malmstrom R."/>
            <person name="Stieglmeier M."/>
            <person name="Klingl A."/>
            <person name="Woyke T."/>
            <person name="Ryan C.M."/>
            <person name="Banfield J.F."/>
        </authorList>
    </citation>
    <scope>NUCLEOTIDE SEQUENCE [LARGE SCALE GENOMIC DNA]</scope>
</reference>
<protein>
    <submittedName>
        <fullName evidence="1">Uncharacterized protein</fullName>
    </submittedName>
</protein>
<organism evidence="1 2">
    <name type="scientific">Candidatus Harrisonbacteria bacterium CG10_big_fil_rev_8_21_14_0_10_42_17</name>
    <dbReference type="NCBI Taxonomy" id="1974584"/>
    <lineage>
        <taxon>Bacteria</taxon>
        <taxon>Candidatus Harrisoniibacteriota</taxon>
    </lineage>
</organism>
<sequence length="168" mass="18936">MQIDVKGKTLYHGTTRAGIKILKPFSHNGVDGEPVVFATSDRRFALAMIHGTGNELAVGYFVDQESHKEEMYIDELQEGKLTLLNAPGVLYEVGGENFISDPRLSHVEFISKVEIPVVNEVYVENILEELKKDASLTIVPYEKVLEVMKKRNKNPAEPAIKYEANRFE</sequence>
<dbReference type="Proteomes" id="UP000228635">
    <property type="component" value="Unassembled WGS sequence"/>
</dbReference>
<comment type="caution">
    <text evidence="1">The sequence shown here is derived from an EMBL/GenBank/DDBJ whole genome shotgun (WGS) entry which is preliminary data.</text>
</comment>
<dbReference type="EMBL" id="PFBA01000022">
    <property type="protein sequence ID" value="PIT92458.1"/>
    <property type="molecule type" value="Genomic_DNA"/>
</dbReference>
<evidence type="ECO:0000313" key="2">
    <source>
        <dbReference type="Proteomes" id="UP000228635"/>
    </source>
</evidence>
<name>A0A2M6WI36_9BACT</name>
<gene>
    <name evidence="1" type="ORF">COU08_02390</name>
</gene>
<evidence type="ECO:0000313" key="1">
    <source>
        <dbReference type="EMBL" id="PIT92458.1"/>
    </source>
</evidence>